<dbReference type="FunFam" id="1.20.1050.130:FF:000007">
    <property type="entry name" value="Bifunctional glutamate/proline--tRNA ligase"/>
    <property type="match status" value="1"/>
</dbReference>
<dbReference type="GO" id="GO:0005524">
    <property type="term" value="F:ATP binding"/>
    <property type="evidence" value="ECO:0007669"/>
    <property type="project" value="UniProtKB-KW"/>
</dbReference>
<dbReference type="InterPro" id="IPR020058">
    <property type="entry name" value="Glu/Gln-tRNA-synth_Ib_cat-dom"/>
</dbReference>
<dbReference type="InterPro" id="IPR002314">
    <property type="entry name" value="aa-tRNA-synt_IIb"/>
</dbReference>
<evidence type="ECO:0000256" key="2">
    <source>
        <dbReference type="ARBA" id="ARBA00012831"/>
    </source>
</evidence>
<evidence type="ECO:0000256" key="4">
    <source>
        <dbReference type="ARBA" id="ARBA00022553"/>
    </source>
</evidence>
<dbReference type="SUPFAM" id="SSF55681">
    <property type="entry name" value="Class II aaRS and biotin synthetases"/>
    <property type="match status" value="1"/>
</dbReference>
<dbReference type="PROSITE" id="PS00762">
    <property type="entry name" value="WHEP_TRS_1"/>
    <property type="match status" value="4"/>
</dbReference>
<keyword evidence="8" id="KW-0862">Zinc</keyword>
<keyword evidence="9" id="KW-0067">ATP-binding</keyword>
<dbReference type="PROSITE" id="PS51185">
    <property type="entry name" value="WHEP_TRS_2"/>
    <property type="match status" value="6"/>
</dbReference>
<dbReference type="InterPro" id="IPR020056">
    <property type="entry name" value="Rbsml_bL25/Gln-tRNA_synth_N"/>
</dbReference>
<dbReference type="SUPFAM" id="SSF64586">
    <property type="entry name" value="C-terminal domain of ProRS"/>
    <property type="match status" value="1"/>
</dbReference>
<feature type="domain" description="WHEP-TRS" evidence="22">
    <location>
        <begin position="1038"/>
        <end position="1094"/>
    </location>
</feature>
<dbReference type="Pfam" id="PF03950">
    <property type="entry name" value="tRNA-synt_1c_C"/>
    <property type="match status" value="1"/>
</dbReference>
<dbReference type="CDD" id="cd00807">
    <property type="entry name" value="GlnRS_core"/>
    <property type="match status" value="1"/>
</dbReference>
<evidence type="ECO:0000256" key="3">
    <source>
        <dbReference type="ARBA" id="ARBA00012835"/>
    </source>
</evidence>
<dbReference type="SMART" id="SM00991">
    <property type="entry name" value="WHEP-TRS"/>
    <property type="match status" value="6"/>
</dbReference>
<comment type="catalytic activity">
    <reaction evidence="15">
        <text>tRNA(Pro) + L-proline + ATP = L-prolyl-tRNA(Pro) + AMP + diphosphate</text>
        <dbReference type="Rhea" id="RHEA:14305"/>
        <dbReference type="Rhea" id="RHEA-COMP:9700"/>
        <dbReference type="Rhea" id="RHEA-COMP:9702"/>
        <dbReference type="ChEBI" id="CHEBI:30616"/>
        <dbReference type="ChEBI" id="CHEBI:33019"/>
        <dbReference type="ChEBI" id="CHEBI:60039"/>
        <dbReference type="ChEBI" id="CHEBI:78442"/>
        <dbReference type="ChEBI" id="CHEBI:78532"/>
        <dbReference type="ChEBI" id="CHEBI:456215"/>
        <dbReference type="EC" id="6.1.1.15"/>
    </reaction>
    <physiologicalReaction direction="left-to-right" evidence="15">
        <dbReference type="Rhea" id="RHEA:14306"/>
    </physiologicalReaction>
</comment>
<feature type="domain" description="Aminoacyl-transfer RNA synthetases class-II family profile" evidence="21">
    <location>
        <begin position="1253"/>
        <end position="1492"/>
    </location>
</feature>
<dbReference type="CDD" id="cd00778">
    <property type="entry name" value="ProRS_core_arch_euk"/>
    <property type="match status" value="1"/>
</dbReference>
<dbReference type="CDD" id="cd00862">
    <property type="entry name" value="ProRS_anticodon_zinc"/>
    <property type="match status" value="1"/>
</dbReference>
<feature type="domain" description="WHEP-TRS" evidence="22">
    <location>
        <begin position="962"/>
        <end position="1018"/>
    </location>
</feature>
<evidence type="ECO:0000256" key="16">
    <source>
        <dbReference type="ARBA" id="ARBA00061295"/>
    </source>
</evidence>
<dbReference type="GO" id="GO:0017101">
    <property type="term" value="C:aminoacyl-tRNA synthetase multienzyme complex"/>
    <property type="evidence" value="ECO:0007669"/>
    <property type="project" value="TreeGrafter"/>
</dbReference>
<keyword evidence="13" id="KW-0511">Multifunctional enzyme</keyword>
<feature type="domain" description="WHEP-TRS" evidence="22">
    <location>
        <begin position="889"/>
        <end position="945"/>
    </location>
</feature>
<dbReference type="CDD" id="cd00936">
    <property type="entry name" value="WEPRS_RNA"/>
    <property type="match status" value="6"/>
</dbReference>
<dbReference type="EC" id="6.1.1.17" evidence="3"/>
<dbReference type="InterPro" id="IPR036282">
    <property type="entry name" value="Glutathione-S-Trfase_C_sf"/>
</dbReference>
<dbReference type="InterPro" id="IPR001412">
    <property type="entry name" value="aa-tRNA-synth_I_CS"/>
</dbReference>
<reference evidence="23" key="1">
    <citation type="submission" date="2013-07" db="EMBL/GenBank/DDBJ databases">
        <authorList>
            <person name="Geib S."/>
        </authorList>
    </citation>
    <scope>NUCLEOTIDE SEQUENCE</scope>
</reference>
<dbReference type="SUPFAM" id="SSF47616">
    <property type="entry name" value="GST C-terminal domain-like"/>
    <property type="match status" value="1"/>
</dbReference>
<dbReference type="InterPro" id="IPR004526">
    <property type="entry name" value="Glu-tRNA-synth_arc/euk"/>
</dbReference>
<dbReference type="Pfam" id="PF09180">
    <property type="entry name" value="ProRS-C_1"/>
    <property type="match status" value="1"/>
</dbReference>
<dbReference type="FunFam" id="1.10.287.10:FF:000006">
    <property type="entry name" value="Bifunctional glutamate/proline--tRNA ligase"/>
    <property type="match status" value="4"/>
</dbReference>
<dbReference type="InterPro" id="IPR000924">
    <property type="entry name" value="Glu/Gln-tRNA-synth"/>
</dbReference>
<dbReference type="InterPro" id="IPR004499">
    <property type="entry name" value="Pro-tRNA-ligase_IIa_arc-type"/>
</dbReference>
<dbReference type="InterPro" id="IPR033721">
    <property type="entry name" value="ProRS_core_arch_euk"/>
</dbReference>
<dbReference type="PRINTS" id="PR00987">
    <property type="entry name" value="TRNASYNTHGLU"/>
</dbReference>
<name>W8C9A2_CERCA</name>
<comment type="similarity">
    <text evidence="16">In the N-terminal section; belongs to the class-I aminoacyl-tRNA synthetase family. Glutamate--tRNA ligase type 2 subfamily.</text>
</comment>
<dbReference type="InterPro" id="IPR009068">
    <property type="entry name" value="uS15_NS1_RNA-bd_sf"/>
</dbReference>
<dbReference type="InterPro" id="IPR004046">
    <property type="entry name" value="GST_C"/>
</dbReference>
<evidence type="ECO:0000256" key="15">
    <source>
        <dbReference type="ARBA" id="ARBA00050792"/>
    </source>
</evidence>
<dbReference type="SMART" id="SM00946">
    <property type="entry name" value="ProRS-C_1"/>
    <property type="match status" value="1"/>
</dbReference>
<dbReference type="InterPro" id="IPR014729">
    <property type="entry name" value="Rossmann-like_a/b/a_fold"/>
</dbReference>
<dbReference type="GO" id="GO:0003723">
    <property type="term" value="F:RNA binding"/>
    <property type="evidence" value="ECO:0007669"/>
    <property type="project" value="UniProtKB-KW"/>
</dbReference>
<evidence type="ECO:0000256" key="6">
    <source>
        <dbReference type="ARBA" id="ARBA00022723"/>
    </source>
</evidence>
<dbReference type="InterPro" id="IPR020061">
    <property type="entry name" value="Glu_tRNA_lig_a-bdl"/>
</dbReference>
<proteinExistence type="evidence at transcript level"/>
<keyword evidence="4" id="KW-0597">Phosphoprotein</keyword>
<evidence type="ECO:0000256" key="18">
    <source>
        <dbReference type="ARBA" id="ARBA00076053"/>
    </source>
</evidence>
<dbReference type="InterPro" id="IPR036621">
    <property type="entry name" value="Anticodon-bd_dom_sf"/>
</dbReference>
<feature type="coiled-coil region" evidence="19">
    <location>
        <begin position="1509"/>
        <end position="1536"/>
    </location>
</feature>
<dbReference type="Pfam" id="PF00749">
    <property type="entry name" value="tRNA-synt_1c"/>
    <property type="match status" value="1"/>
</dbReference>
<feature type="domain" description="WHEP-TRS" evidence="22">
    <location>
        <begin position="750"/>
        <end position="806"/>
    </location>
</feature>
<dbReference type="Pfam" id="PF00043">
    <property type="entry name" value="GST_C"/>
    <property type="match status" value="1"/>
</dbReference>
<dbReference type="PROSITE" id="PS00178">
    <property type="entry name" value="AA_TRNA_LIGASE_I"/>
    <property type="match status" value="1"/>
</dbReference>
<dbReference type="HAMAP" id="MF_02076">
    <property type="entry name" value="Glu_tRNA_synth_type2"/>
    <property type="match status" value="1"/>
</dbReference>
<dbReference type="PROSITE" id="PS50862">
    <property type="entry name" value="AA_TRNA_LIGASE_II"/>
    <property type="match status" value="1"/>
</dbReference>
<dbReference type="Gene3D" id="1.10.1160.10">
    <property type="entry name" value="Glutamyl-trna Synthetase, Domain 2"/>
    <property type="match status" value="1"/>
</dbReference>
<evidence type="ECO:0000256" key="9">
    <source>
        <dbReference type="ARBA" id="ARBA00022840"/>
    </source>
</evidence>
<evidence type="ECO:0000256" key="19">
    <source>
        <dbReference type="SAM" id="Coils"/>
    </source>
</evidence>
<dbReference type="EMBL" id="GAMC01006822">
    <property type="protein sequence ID" value="JAB99733.1"/>
    <property type="molecule type" value="mRNA"/>
</dbReference>
<evidence type="ECO:0000313" key="23">
    <source>
        <dbReference type="EMBL" id="JAB99734.1"/>
    </source>
</evidence>
<dbReference type="Gene3D" id="3.90.800.10">
    <property type="entry name" value="Glutamyl-tRNA Synthetase, Domain 3"/>
    <property type="match status" value="1"/>
</dbReference>
<dbReference type="InterPro" id="IPR049437">
    <property type="entry name" value="tRNA-synt_1c_C2"/>
</dbReference>
<dbReference type="PANTHER" id="PTHR43382">
    <property type="entry name" value="PROLYL-TRNA SYNTHETASE"/>
    <property type="match status" value="1"/>
</dbReference>
<sequence length="1710" mass="192531">MTIKLTANINNPPISGLATAHLISETVAIQIVWGNETSLQFPDKRQFLCHSNNDVLRALARVAPESKLYGETAIERTQIDHWLSFSLTCEDDISWALSFLEKSIAPVTYLVANKLTIADFALFNEMHARYEFLSAKGLPQHVQRWYNLINAQPLIQKVLNALPEEARSAAKRAKRSNGVKLSESENSAAHEQTKTNERKQEGKFIDLPGAEMGKVVVRFPPEASGYLHIGHAKAALLNQYYALNFNGKLIMRFDDTNPAKETVEFEEVILGDVDLLQIKPDIFTHTSNYFELMLQYCVQMIEEGKAYVDDTPADKMKLEREQRVESTNRSNDVEKNLALWQEMVNGTEIGQKCCVRAKIDMSSPNGCMRDPTIYRCKNEPHPRTGTKYKVYPTYDFACPIVDSIEGVTHTLRTMEYHDRDDQFYWFIDALKLRKPHIWEYSRLNMTNTVLSKRKLTWFVESGLVDGWDDPRFPTVRGIIRRGMTVEGLREFIIAQGSSKSVVFMNWDKIWAFNKKVIDPIAPRYTAINYDNRVVVNVAGAKLEKVEVPVHPKNESLGKKTVTLGPRIYIDYEDAEALKEGENATFINWGNLLIKKIHTDKCGKIAGVDAALNLDNKDFKKTLKLTWLAVEDDEANYPPTFCVYFDNIISKAVLGKDEDFKQYIDHKTREEIKMLGDPELKKCKKGDIIQLQRRGFFKVDVAYAPHSPFSNAVTPVILFSIPDGHTKDVPSSGLKINNNEIKNVNTTSKANFSLLDQKIAEQGAIVRDLKASKVAKEKIDSEVKKLLVLKAEYKAATGKEWKLGQSVPATSLSAAPSDVGVINANIVKQGDLIRNLKAKKAPKAEIDQQVKTLLELKTQFKASTGKDWQPNTEVPSINPPVNSLSSADTAVEEILNKITNQGDKVRQLKSQKADKAFVEAEVKILLSLKAEYKKLTGSDWKPGAITPAIVKKEISPEQPSPRIVSDLLTKISSQGDKVRQLKNTKAEKSVIDAEIKLLLALKTDYKNLTGQEWKLGTVIPPTATIETVKIDLTNNESSDICSLLNQISYQGDKIRNLKKEKASKATIDIEVQTLLALKANYKQQTGNDWTPNSKIEPRKVSSVEIVSEIMSASPVKELLTKEINDQGDKVRAAKSDNLSKEKIDEEVQKLLTLKAKYKEVTGTDFPNAGGRVSAKSSKKGNEKKSSTDKKENVTNKEETSLPKGGVKKQTRLGLEATKEDNLPEWYSQVLTKGELIEYYDVSGCYILRHWSFAIWKFIKTWFDAEITKMGVKECYFPIFVSKAALEREKSHIADFAPEVAWVTKSGVSELAEPVAVRPTSETVMYPAYAKWIQSYRDLPIRLNQWNNVVRWEFKHPQPFLRTREFLWQEGHSAFATKAEADLEVLEILDRYALIYTYLLAIPVVKGRKTEKEKFAGADYTTTVEAFISASGRAIQGGTSHHLGQNFSKMFEIVYEDPETQQKQFVFQNSWGITTRTIGVMIMVHADNQGLVLPPRVACIQAIIVPCGITVNTKSDEREQLLQACKKLEAQLDAKGVRCEGDYRDNISPGWKFNHWELKGVPIRIELGPKDMKANQIVAVRRDSGEKLILALDDVESKIVQLLETIQDSMLEKAKKDMVSHTKLTKNWSDFCKFLDAKNILLSPFCGEISCEDKIKGDSARDEEAEPGAPAMGAKSLCIPFEQPAAITPSDKCIHPSCTNKPKFYTLFGRSY</sequence>
<comment type="similarity">
    <text evidence="1">In the C-terminal section; belongs to the class-II aminoacyl-tRNA synthetase family.</text>
</comment>
<feature type="domain" description="WHEP-TRS" evidence="22">
    <location>
        <begin position="817"/>
        <end position="873"/>
    </location>
</feature>
<keyword evidence="10" id="KW-0694">RNA-binding</keyword>
<dbReference type="InterPro" id="IPR020059">
    <property type="entry name" value="Glu/Gln-tRNA-synth_Ib_codon-bd"/>
</dbReference>
<keyword evidence="12" id="KW-0030">Aminoacyl-tRNA synthetase</keyword>
<reference evidence="23" key="2">
    <citation type="journal article" date="2014" name="BMC Genomics">
        <title>A genomic perspective to assessing quality of mass-reared SIT flies used in Mediterranean fruit fly (Ceratitis capitata) eradication in California.</title>
        <authorList>
            <person name="Calla B."/>
            <person name="Hall B."/>
            <person name="Hou S."/>
            <person name="Geib S.M."/>
        </authorList>
    </citation>
    <scope>NUCLEOTIDE SEQUENCE</scope>
</reference>
<evidence type="ECO:0000256" key="5">
    <source>
        <dbReference type="ARBA" id="ARBA00022598"/>
    </source>
</evidence>
<evidence type="ECO:0000259" key="21">
    <source>
        <dbReference type="PROSITE" id="PS50862"/>
    </source>
</evidence>
<dbReference type="InterPro" id="IPR006195">
    <property type="entry name" value="aa-tRNA-synth_II"/>
</dbReference>
<evidence type="ECO:0000256" key="7">
    <source>
        <dbReference type="ARBA" id="ARBA00022741"/>
    </source>
</evidence>
<dbReference type="Pfam" id="PF00587">
    <property type="entry name" value="tRNA-synt_2b"/>
    <property type="match status" value="1"/>
</dbReference>
<dbReference type="NCBIfam" id="TIGR00463">
    <property type="entry name" value="gltX_arch"/>
    <property type="match status" value="1"/>
</dbReference>
<accession>W8C9A2</accession>
<keyword evidence="7" id="KW-0547">Nucleotide-binding</keyword>
<dbReference type="GO" id="GO:0004827">
    <property type="term" value="F:proline-tRNA ligase activity"/>
    <property type="evidence" value="ECO:0007669"/>
    <property type="project" value="UniProtKB-EC"/>
</dbReference>
<dbReference type="FunFam" id="3.30.930.10:FF:000007">
    <property type="entry name" value="Bifunctional glutamate/proline--tRNA ligase"/>
    <property type="match status" value="1"/>
</dbReference>
<keyword evidence="6" id="KW-0479">Metal-binding</keyword>
<keyword evidence="5 23" id="KW-0436">Ligase</keyword>
<feature type="domain" description="WHEP-TRS" evidence="22">
    <location>
        <begin position="1114"/>
        <end position="1170"/>
    </location>
</feature>
<evidence type="ECO:0000256" key="17">
    <source>
        <dbReference type="ARBA" id="ARBA00067786"/>
    </source>
</evidence>
<dbReference type="GO" id="GO:0005737">
    <property type="term" value="C:cytoplasm"/>
    <property type="evidence" value="ECO:0007669"/>
    <property type="project" value="InterPro"/>
</dbReference>
<dbReference type="GO" id="GO:0006433">
    <property type="term" value="P:prolyl-tRNA aminoacylation"/>
    <property type="evidence" value="ECO:0007669"/>
    <property type="project" value="InterPro"/>
</dbReference>
<dbReference type="Pfam" id="PF20974">
    <property type="entry name" value="tRNA-synt_1c_C2"/>
    <property type="match status" value="1"/>
</dbReference>
<evidence type="ECO:0000256" key="20">
    <source>
        <dbReference type="SAM" id="MobiDB-lite"/>
    </source>
</evidence>
<dbReference type="InterPro" id="IPR016061">
    <property type="entry name" value="Pro-tRNA_ligase_II_C"/>
</dbReference>
<keyword evidence="19" id="KW-0175">Coiled coil</keyword>
<dbReference type="InterPro" id="IPR011035">
    <property type="entry name" value="Ribosomal_bL25/Gln-tRNA_synth"/>
</dbReference>
<dbReference type="FunFam" id="1.10.1160.10:FF:000001">
    <property type="entry name" value="Glutamine--tRNA ligase"/>
    <property type="match status" value="1"/>
</dbReference>
<dbReference type="GO" id="GO:0006424">
    <property type="term" value="P:glutamyl-tRNA aminoacylation"/>
    <property type="evidence" value="ECO:0007669"/>
    <property type="project" value="InterPro"/>
</dbReference>
<dbReference type="NCBIfam" id="TIGR00408">
    <property type="entry name" value="proS_fam_I"/>
    <property type="match status" value="1"/>
</dbReference>
<dbReference type="SUPFAM" id="SSF50715">
    <property type="entry name" value="Ribosomal protein L25-like"/>
    <property type="match status" value="1"/>
</dbReference>
<dbReference type="GO" id="GO:0046872">
    <property type="term" value="F:metal ion binding"/>
    <property type="evidence" value="ECO:0007669"/>
    <property type="project" value="UniProtKB-KW"/>
</dbReference>
<dbReference type="EC" id="6.1.1.15" evidence="2"/>
<keyword evidence="11" id="KW-0648">Protein biosynthesis</keyword>
<comment type="catalytic activity">
    <reaction evidence="14">
        <text>tRNA(Glu) + L-glutamate + ATP = L-glutamyl-tRNA(Glu) + AMP + diphosphate</text>
        <dbReference type="Rhea" id="RHEA:23540"/>
        <dbReference type="Rhea" id="RHEA-COMP:9663"/>
        <dbReference type="Rhea" id="RHEA-COMP:9680"/>
        <dbReference type="ChEBI" id="CHEBI:29985"/>
        <dbReference type="ChEBI" id="CHEBI:30616"/>
        <dbReference type="ChEBI" id="CHEBI:33019"/>
        <dbReference type="ChEBI" id="CHEBI:78442"/>
        <dbReference type="ChEBI" id="CHEBI:78520"/>
        <dbReference type="ChEBI" id="CHEBI:456215"/>
        <dbReference type="EC" id="6.1.1.17"/>
    </reaction>
    <physiologicalReaction direction="left-to-right" evidence="14">
        <dbReference type="Rhea" id="RHEA:23541"/>
    </physiologicalReaction>
</comment>
<dbReference type="PANTHER" id="PTHR43382:SF2">
    <property type="entry name" value="BIFUNCTIONAL GLUTAMATE_PROLINE--TRNA LIGASE"/>
    <property type="match status" value="1"/>
</dbReference>
<gene>
    <name evidence="23" type="primary">SYEP</name>
</gene>
<dbReference type="Gene3D" id="1.10.287.10">
    <property type="entry name" value="S15/NS1, RNA-binding"/>
    <property type="match status" value="6"/>
</dbReference>
<dbReference type="Gene3D" id="3.30.110.30">
    <property type="entry name" value="C-terminal domain of ProRS"/>
    <property type="match status" value="1"/>
</dbReference>
<dbReference type="SUPFAM" id="SSF52374">
    <property type="entry name" value="Nucleotidylyl transferase"/>
    <property type="match status" value="1"/>
</dbReference>
<dbReference type="Gene3D" id="3.30.930.10">
    <property type="entry name" value="Bira Bifunctional Protein, Domain 2"/>
    <property type="match status" value="1"/>
</dbReference>
<dbReference type="FunFam" id="3.90.800.10:FF:000001">
    <property type="entry name" value="Glutamine--tRNA ligase"/>
    <property type="match status" value="1"/>
</dbReference>
<protein>
    <recommendedName>
        <fullName evidence="17">Bifunctional glutamate/proline--tRNA ligase</fullName>
        <ecNumber evidence="2">6.1.1.15</ecNumber>
        <ecNumber evidence="3">6.1.1.17</ecNumber>
    </recommendedName>
    <alternativeName>
        <fullName evidence="18">Bifunctional aminoacyl-tRNA synthetase</fullName>
    </alternativeName>
</protein>
<dbReference type="Gene3D" id="3.40.50.620">
    <property type="entry name" value="HUPs"/>
    <property type="match status" value="1"/>
</dbReference>
<dbReference type="Pfam" id="PF03129">
    <property type="entry name" value="HGTP_anticodon"/>
    <property type="match status" value="1"/>
</dbReference>
<evidence type="ECO:0000259" key="22">
    <source>
        <dbReference type="PROSITE" id="PS51185"/>
    </source>
</evidence>
<evidence type="ECO:0000256" key="8">
    <source>
        <dbReference type="ARBA" id="ARBA00022833"/>
    </source>
</evidence>
<feature type="region of interest" description="Disordered" evidence="20">
    <location>
        <begin position="1165"/>
        <end position="1211"/>
    </location>
</feature>
<dbReference type="Pfam" id="PF00458">
    <property type="entry name" value="WHEP-TRS"/>
    <property type="match status" value="6"/>
</dbReference>
<dbReference type="Gene3D" id="3.40.50.800">
    <property type="entry name" value="Anticodon-binding domain"/>
    <property type="match status" value="1"/>
</dbReference>
<evidence type="ECO:0000256" key="13">
    <source>
        <dbReference type="ARBA" id="ARBA00023268"/>
    </source>
</evidence>
<evidence type="ECO:0000256" key="12">
    <source>
        <dbReference type="ARBA" id="ARBA00023146"/>
    </source>
</evidence>
<dbReference type="EMBL" id="GAMC01006821">
    <property type="protein sequence ID" value="JAB99734.1"/>
    <property type="molecule type" value="mRNA"/>
</dbReference>
<dbReference type="SUPFAM" id="SSF52954">
    <property type="entry name" value="Class II aaRS ABD-related"/>
    <property type="match status" value="1"/>
</dbReference>
<dbReference type="InterPro" id="IPR000738">
    <property type="entry name" value="WHEP-TRS_dom"/>
</dbReference>
<dbReference type="InterPro" id="IPR045864">
    <property type="entry name" value="aa-tRNA-synth_II/BPL/LPL"/>
</dbReference>
<dbReference type="FunFam" id="3.40.50.800:FF:000005">
    <property type="entry name" value="bifunctional glutamate/proline--tRNA ligase"/>
    <property type="match status" value="1"/>
</dbReference>
<dbReference type="SUPFAM" id="SSF47060">
    <property type="entry name" value="S15/NS1 RNA-binding domain"/>
    <property type="match status" value="6"/>
</dbReference>
<evidence type="ECO:0000256" key="11">
    <source>
        <dbReference type="ARBA" id="ARBA00022917"/>
    </source>
</evidence>
<dbReference type="Gene3D" id="2.40.240.10">
    <property type="entry name" value="Ribosomal Protein L25, Chain P"/>
    <property type="match status" value="2"/>
</dbReference>
<dbReference type="CDD" id="cd10309">
    <property type="entry name" value="GST_C_GluProRS_N"/>
    <property type="match status" value="1"/>
</dbReference>
<feature type="region of interest" description="Disordered" evidence="20">
    <location>
        <begin position="172"/>
        <end position="198"/>
    </location>
</feature>
<dbReference type="InterPro" id="IPR004154">
    <property type="entry name" value="Anticodon-bd"/>
</dbReference>
<dbReference type="Gene3D" id="1.20.1050.130">
    <property type="match status" value="1"/>
</dbReference>
<dbReference type="GO" id="GO:0004818">
    <property type="term" value="F:glutamate-tRNA ligase activity"/>
    <property type="evidence" value="ECO:0007669"/>
    <property type="project" value="UniProtKB-EC"/>
</dbReference>
<feature type="compositionally biased region" description="Basic and acidic residues" evidence="20">
    <location>
        <begin position="1178"/>
        <end position="1199"/>
    </location>
</feature>
<evidence type="ECO:0000256" key="1">
    <source>
        <dbReference type="ARBA" id="ARBA00009968"/>
    </source>
</evidence>
<feature type="region of interest" description="Disordered" evidence="20">
    <location>
        <begin position="863"/>
        <end position="882"/>
    </location>
</feature>
<dbReference type="HAMAP" id="MF_01571">
    <property type="entry name" value="Pro_tRNA_synth_type3"/>
    <property type="match status" value="1"/>
</dbReference>
<evidence type="ECO:0000256" key="14">
    <source>
        <dbReference type="ARBA" id="ARBA00047366"/>
    </source>
</evidence>
<dbReference type="OrthoDB" id="1350766at2759"/>
<feature type="compositionally biased region" description="Polar residues" evidence="20">
    <location>
        <begin position="868"/>
        <end position="882"/>
    </location>
</feature>
<dbReference type="FunFam" id="3.30.110.30:FF:000001">
    <property type="entry name" value="Bifunctional glutamate/proline--tRNA ligase"/>
    <property type="match status" value="1"/>
</dbReference>
<evidence type="ECO:0000256" key="10">
    <source>
        <dbReference type="ARBA" id="ARBA00022884"/>
    </source>
</evidence>
<organism evidence="23">
    <name type="scientific">Ceratitis capitata</name>
    <name type="common">Mediterranean fruit fly</name>
    <name type="synonym">Tephritis capitata</name>
    <dbReference type="NCBI Taxonomy" id="7213"/>
    <lineage>
        <taxon>Eukaryota</taxon>
        <taxon>Metazoa</taxon>
        <taxon>Ecdysozoa</taxon>
        <taxon>Arthropoda</taxon>
        <taxon>Hexapoda</taxon>
        <taxon>Insecta</taxon>
        <taxon>Pterygota</taxon>
        <taxon>Neoptera</taxon>
        <taxon>Endopterygota</taxon>
        <taxon>Diptera</taxon>
        <taxon>Brachycera</taxon>
        <taxon>Muscomorpha</taxon>
        <taxon>Tephritoidea</taxon>
        <taxon>Tephritidae</taxon>
        <taxon>Ceratitis</taxon>
        <taxon>Ceratitis</taxon>
    </lineage>
</organism>
<dbReference type="FunFam" id="3.40.50.620:FF:000070">
    <property type="entry name" value="Bifunctional glutamate/proline--tRNA ligase"/>
    <property type="match status" value="1"/>
</dbReference>
<dbReference type="InterPro" id="IPR017449">
    <property type="entry name" value="Pro-tRNA_synth_II"/>
</dbReference>